<dbReference type="Gene3D" id="1.20.120.1750">
    <property type="match status" value="1"/>
</dbReference>
<proteinExistence type="inferred from homology"/>
<keyword evidence="10 13" id="KW-0863">Zinc-finger</keyword>
<keyword evidence="12" id="KW-0862">Zinc</keyword>
<dbReference type="PROSITE" id="PS50089">
    <property type="entry name" value="ZF_RING_2"/>
    <property type="match status" value="1"/>
</dbReference>
<dbReference type="EMBL" id="JARPOI010000001">
    <property type="protein sequence ID" value="KAJ9189002.1"/>
    <property type="molecule type" value="Genomic_DNA"/>
</dbReference>
<comment type="pathway">
    <text evidence="4">Protein modification; protein ubiquitination.</text>
</comment>
<accession>A0ABQ9N9B1</accession>
<dbReference type="PROSITE" id="PS00518">
    <property type="entry name" value="ZF_RING_1"/>
    <property type="match status" value="1"/>
</dbReference>
<keyword evidence="8" id="KW-0479">Metal-binding</keyword>
<dbReference type="Gene3D" id="3.30.40.10">
    <property type="entry name" value="Zinc/RING finger domain, C3HC4 (zinc finger)"/>
    <property type="match status" value="1"/>
</dbReference>
<reference evidence="17" key="1">
    <citation type="journal article" date="2023" name="Plant Biotechnol. J.">
        <title>Chromosome-level wild Hevea brasiliensis genome provides new tools for genomic-assisted breeding and valuable loci to elevate rubber yield.</title>
        <authorList>
            <person name="Cheng H."/>
            <person name="Song X."/>
            <person name="Hu Y."/>
            <person name="Wu T."/>
            <person name="Yang Q."/>
            <person name="An Z."/>
            <person name="Feng S."/>
            <person name="Deng Z."/>
            <person name="Wu W."/>
            <person name="Zeng X."/>
            <person name="Tu M."/>
            <person name="Wang X."/>
            <person name="Huang H."/>
        </authorList>
    </citation>
    <scope>NUCLEOTIDE SEQUENCE</scope>
    <source>
        <strain evidence="17">MT/VB/25A 57/8</strain>
    </source>
</reference>
<keyword evidence="11" id="KW-0833">Ubl conjugation pathway</keyword>
<dbReference type="PANTHER" id="PTHR11685">
    <property type="entry name" value="RBR FAMILY RING FINGER AND IBR DOMAIN-CONTAINING"/>
    <property type="match status" value="1"/>
</dbReference>
<comment type="cofactor">
    <cofactor evidence="2">
        <name>Zn(2+)</name>
        <dbReference type="ChEBI" id="CHEBI:29105"/>
    </cofactor>
</comment>
<evidence type="ECO:0000256" key="7">
    <source>
        <dbReference type="ARBA" id="ARBA00022679"/>
    </source>
</evidence>
<gene>
    <name evidence="17" type="ORF">P3X46_000345</name>
</gene>
<evidence type="ECO:0000256" key="2">
    <source>
        <dbReference type="ARBA" id="ARBA00001947"/>
    </source>
</evidence>
<sequence>MGNKLQKPQETDIVEEHEQHEEVSNFTCDICIEPMESNRKFKNGGLCSHPFCLDCISKYITIKVEDVTGNIECPGLNCNHALDPLSCRSIVSKSLFDQWCDLLCDSTVLRFERCYCPYRDCSALVLNECKDKLKKIKCPNCKKNFCFRCKIPWHAGYQCNESGQLRDTNDILIGELIEEKKWTRCYNCGHSVERVSGCRDIKCKCGVRFCHQCGGRFHLGPCKHKCCGDAFCMLLFLVVLIIFPYLLYHQVNILSPDTK</sequence>
<dbReference type="PROSITE" id="PS51873">
    <property type="entry name" value="TRIAD"/>
    <property type="match status" value="1"/>
</dbReference>
<evidence type="ECO:0000256" key="13">
    <source>
        <dbReference type="PROSITE-ProRule" id="PRU00175"/>
    </source>
</evidence>
<name>A0ABQ9N9B1_HEVBR</name>
<feature type="transmembrane region" description="Helical" evidence="14">
    <location>
        <begin position="226"/>
        <end position="248"/>
    </location>
</feature>
<dbReference type="InterPro" id="IPR013083">
    <property type="entry name" value="Znf_RING/FYVE/PHD"/>
</dbReference>
<comment type="function">
    <text evidence="3">Might act as an E3 ubiquitin-protein ligase, or as part of E3 complex, which accepts ubiquitin from specific E2 ubiquitin-conjugating enzymes and then transfers it to substrates.</text>
</comment>
<keyword evidence="14" id="KW-0812">Transmembrane</keyword>
<dbReference type="EC" id="2.3.2.31" evidence="6"/>
<dbReference type="Proteomes" id="UP001174677">
    <property type="component" value="Chromosome 1"/>
</dbReference>
<dbReference type="InterPro" id="IPR031127">
    <property type="entry name" value="E3_UB_ligase_RBR"/>
</dbReference>
<feature type="domain" description="RING-type" evidence="16">
    <location>
        <begin position="24"/>
        <end position="230"/>
    </location>
</feature>
<keyword evidence="18" id="KW-1185">Reference proteome</keyword>
<evidence type="ECO:0000256" key="10">
    <source>
        <dbReference type="ARBA" id="ARBA00022771"/>
    </source>
</evidence>
<evidence type="ECO:0000256" key="14">
    <source>
        <dbReference type="SAM" id="Phobius"/>
    </source>
</evidence>
<evidence type="ECO:0000256" key="3">
    <source>
        <dbReference type="ARBA" id="ARBA00003976"/>
    </source>
</evidence>
<evidence type="ECO:0000256" key="6">
    <source>
        <dbReference type="ARBA" id="ARBA00012251"/>
    </source>
</evidence>
<keyword evidence="9" id="KW-0677">Repeat</keyword>
<evidence type="ECO:0000313" key="18">
    <source>
        <dbReference type="Proteomes" id="UP001174677"/>
    </source>
</evidence>
<evidence type="ECO:0000313" key="17">
    <source>
        <dbReference type="EMBL" id="KAJ9189002.1"/>
    </source>
</evidence>
<keyword evidence="14" id="KW-0472">Membrane</keyword>
<evidence type="ECO:0000256" key="9">
    <source>
        <dbReference type="ARBA" id="ARBA00022737"/>
    </source>
</evidence>
<dbReference type="SMART" id="SM00647">
    <property type="entry name" value="IBR"/>
    <property type="match status" value="2"/>
</dbReference>
<dbReference type="InterPro" id="IPR001841">
    <property type="entry name" value="Znf_RING"/>
</dbReference>
<comment type="similarity">
    <text evidence="5">Belongs to the RBR family. Ariadne subfamily.</text>
</comment>
<evidence type="ECO:0000256" key="5">
    <source>
        <dbReference type="ARBA" id="ARBA00005884"/>
    </source>
</evidence>
<dbReference type="InterPro" id="IPR017907">
    <property type="entry name" value="Znf_RING_CS"/>
</dbReference>
<dbReference type="Pfam" id="PF01485">
    <property type="entry name" value="IBR"/>
    <property type="match status" value="1"/>
</dbReference>
<evidence type="ECO:0000256" key="8">
    <source>
        <dbReference type="ARBA" id="ARBA00022723"/>
    </source>
</evidence>
<keyword evidence="14" id="KW-1133">Transmembrane helix</keyword>
<organism evidence="17 18">
    <name type="scientific">Hevea brasiliensis</name>
    <name type="common">Para rubber tree</name>
    <name type="synonym">Siphonia brasiliensis</name>
    <dbReference type="NCBI Taxonomy" id="3981"/>
    <lineage>
        <taxon>Eukaryota</taxon>
        <taxon>Viridiplantae</taxon>
        <taxon>Streptophyta</taxon>
        <taxon>Embryophyta</taxon>
        <taxon>Tracheophyta</taxon>
        <taxon>Spermatophyta</taxon>
        <taxon>Magnoliopsida</taxon>
        <taxon>eudicotyledons</taxon>
        <taxon>Gunneridae</taxon>
        <taxon>Pentapetalae</taxon>
        <taxon>rosids</taxon>
        <taxon>fabids</taxon>
        <taxon>Malpighiales</taxon>
        <taxon>Euphorbiaceae</taxon>
        <taxon>Crotonoideae</taxon>
        <taxon>Micrandreae</taxon>
        <taxon>Hevea</taxon>
    </lineage>
</organism>
<feature type="domain" description="RING-type" evidence="15">
    <location>
        <begin position="28"/>
        <end position="74"/>
    </location>
</feature>
<keyword evidence="7" id="KW-0808">Transferase</keyword>
<evidence type="ECO:0000256" key="11">
    <source>
        <dbReference type="ARBA" id="ARBA00022786"/>
    </source>
</evidence>
<comment type="catalytic activity">
    <reaction evidence="1">
        <text>[E2 ubiquitin-conjugating enzyme]-S-ubiquitinyl-L-cysteine + [acceptor protein]-L-lysine = [E2 ubiquitin-conjugating enzyme]-L-cysteine + [acceptor protein]-N(6)-ubiquitinyl-L-lysine.</text>
        <dbReference type="EC" id="2.3.2.31"/>
    </reaction>
</comment>
<evidence type="ECO:0000259" key="16">
    <source>
        <dbReference type="PROSITE" id="PS51873"/>
    </source>
</evidence>
<evidence type="ECO:0000259" key="15">
    <source>
        <dbReference type="PROSITE" id="PS50089"/>
    </source>
</evidence>
<evidence type="ECO:0000256" key="1">
    <source>
        <dbReference type="ARBA" id="ARBA00001798"/>
    </source>
</evidence>
<dbReference type="SUPFAM" id="SSF57850">
    <property type="entry name" value="RING/U-box"/>
    <property type="match status" value="3"/>
</dbReference>
<evidence type="ECO:0000256" key="12">
    <source>
        <dbReference type="ARBA" id="ARBA00022833"/>
    </source>
</evidence>
<protein>
    <recommendedName>
        <fullName evidence="6">RBR-type E3 ubiquitin transferase</fullName>
        <ecNumber evidence="6">2.3.2.31</ecNumber>
    </recommendedName>
</protein>
<evidence type="ECO:0000256" key="4">
    <source>
        <dbReference type="ARBA" id="ARBA00004906"/>
    </source>
</evidence>
<dbReference type="InterPro" id="IPR002867">
    <property type="entry name" value="IBR_dom"/>
</dbReference>
<dbReference type="InterPro" id="IPR044066">
    <property type="entry name" value="TRIAD_supradom"/>
</dbReference>
<comment type="caution">
    <text evidence="17">The sequence shown here is derived from an EMBL/GenBank/DDBJ whole genome shotgun (WGS) entry which is preliminary data.</text>
</comment>